<dbReference type="Proteomes" id="UP000499080">
    <property type="component" value="Unassembled WGS sequence"/>
</dbReference>
<evidence type="ECO:0000313" key="3">
    <source>
        <dbReference type="Proteomes" id="UP000499080"/>
    </source>
</evidence>
<name>A0A4Y2NLD7_ARAVE</name>
<comment type="caution">
    <text evidence="2">The sequence shown here is derived from an EMBL/GenBank/DDBJ whole genome shotgun (WGS) entry which is preliminary data.</text>
</comment>
<evidence type="ECO:0000313" key="2">
    <source>
        <dbReference type="EMBL" id="GBN39722.1"/>
    </source>
</evidence>
<keyword evidence="3" id="KW-1185">Reference proteome</keyword>
<sequence length="103" mass="11700">MSGNIYSRAVRAHILVQIAIATIILDMIDLPSQLRAGVEEILGNADRSEFLANKEESPSKLIEIFLSKLETLKNRSPTGKLWFQYFEMVSLVKQFIESKRMGN</sequence>
<gene>
    <name evidence="1" type="ORF">AVEN_120792_1</name>
    <name evidence="2" type="ORF">AVEN_37154_1</name>
</gene>
<proteinExistence type="predicted"/>
<accession>A0A4Y2NLD7</accession>
<organism evidence="2 3">
    <name type="scientific">Araneus ventricosus</name>
    <name type="common">Orbweaver spider</name>
    <name type="synonym">Epeira ventricosa</name>
    <dbReference type="NCBI Taxonomy" id="182803"/>
    <lineage>
        <taxon>Eukaryota</taxon>
        <taxon>Metazoa</taxon>
        <taxon>Ecdysozoa</taxon>
        <taxon>Arthropoda</taxon>
        <taxon>Chelicerata</taxon>
        <taxon>Arachnida</taxon>
        <taxon>Araneae</taxon>
        <taxon>Araneomorphae</taxon>
        <taxon>Entelegynae</taxon>
        <taxon>Araneoidea</taxon>
        <taxon>Araneidae</taxon>
        <taxon>Araneus</taxon>
    </lineage>
</organism>
<protein>
    <submittedName>
        <fullName evidence="2">Uncharacterized protein</fullName>
    </submittedName>
</protein>
<evidence type="ECO:0000313" key="1">
    <source>
        <dbReference type="EMBL" id="GBN39614.1"/>
    </source>
</evidence>
<dbReference type="EMBL" id="BGPR01009381">
    <property type="protein sequence ID" value="GBN39614.1"/>
    <property type="molecule type" value="Genomic_DNA"/>
</dbReference>
<dbReference type="OrthoDB" id="6753017at2759"/>
<dbReference type="EMBL" id="BGPR01009395">
    <property type="protein sequence ID" value="GBN39722.1"/>
    <property type="molecule type" value="Genomic_DNA"/>
</dbReference>
<reference evidence="2 3" key="1">
    <citation type="journal article" date="2019" name="Sci. Rep.">
        <title>Orb-weaving spider Araneus ventricosus genome elucidates the spidroin gene catalogue.</title>
        <authorList>
            <person name="Kono N."/>
            <person name="Nakamura H."/>
            <person name="Ohtoshi R."/>
            <person name="Moran D.A.P."/>
            <person name="Shinohara A."/>
            <person name="Yoshida Y."/>
            <person name="Fujiwara M."/>
            <person name="Mori M."/>
            <person name="Tomita M."/>
            <person name="Arakawa K."/>
        </authorList>
    </citation>
    <scope>NUCLEOTIDE SEQUENCE [LARGE SCALE GENOMIC DNA]</scope>
</reference>
<dbReference type="AlphaFoldDB" id="A0A4Y2NLD7"/>